<protein>
    <submittedName>
        <fullName evidence="2">Uncharacterized protein</fullName>
    </submittedName>
</protein>
<evidence type="ECO:0000313" key="2">
    <source>
        <dbReference type="EMBL" id="PSS12222.1"/>
    </source>
</evidence>
<feature type="compositionally biased region" description="Low complexity" evidence="1">
    <location>
        <begin position="339"/>
        <end position="357"/>
    </location>
</feature>
<evidence type="ECO:0000256" key="1">
    <source>
        <dbReference type="SAM" id="MobiDB-lite"/>
    </source>
</evidence>
<evidence type="ECO:0000313" key="3">
    <source>
        <dbReference type="Proteomes" id="UP000241818"/>
    </source>
</evidence>
<feature type="compositionally biased region" description="Basic and acidic residues" evidence="1">
    <location>
        <begin position="19"/>
        <end position="29"/>
    </location>
</feature>
<feature type="compositionally biased region" description="Basic and acidic residues" evidence="1">
    <location>
        <begin position="163"/>
        <end position="174"/>
    </location>
</feature>
<name>A0A2T3AUB0_AMORE</name>
<feature type="compositionally biased region" description="Basic and acidic residues" evidence="1">
    <location>
        <begin position="1"/>
        <end position="12"/>
    </location>
</feature>
<gene>
    <name evidence="2" type="ORF">M430DRAFT_168313</name>
</gene>
<feature type="compositionally biased region" description="Basic residues" evidence="1">
    <location>
        <begin position="411"/>
        <end position="427"/>
    </location>
</feature>
<feature type="compositionally biased region" description="Basic residues" evidence="1">
    <location>
        <begin position="381"/>
        <end position="392"/>
    </location>
</feature>
<reference evidence="2 3" key="1">
    <citation type="journal article" date="2018" name="New Phytol.">
        <title>Comparative genomics and transcriptomics depict ericoid mycorrhizal fungi as versatile saprotrophs and plant mutualists.</title>
        <authorList>
            <person name="Martino E."/>
            <person name="Morin E."/>
            <person name="Grelet G.A."/>
            <person name="Kuo A."/>
            <person name="Kohler A."/>
            <person name="Daghino S."/>
            <person name="Barry K.W."/>
            <person name="Cichocki N."/>
            <person name="Clum A."/>
            <person name="Dockter R.B."/>
            <person name="Hainaut M."/>
            <person name="Kuo R.C."/>
            <person name="LaButti K."/>
            <person name="Lindahl B.D."/>
            <person name="Lindquist E.A."/>
            <person name="Lipzen A."/>
            <person name="Khouja H.R."/>
            <person name="Magnuson J."/>
            <person name="Murat C."/>
            <person name="Ohm R.A."/>
            <person name="Singer S.W."/>
            <person name="Spatafora J.W."/>
            <person name="Wang M."/>
            <person name="Veneault-Fourrey C."/>
            <person name="Henrissat B."/>
            <person name="Grigoriev I.V."/>
            <person name="Martin F.M."/>
            <person name="Perotto S."/>
        </authorList>
    </citation>
    <scope>NUCLEOTIDE SEQUENCE [LARGE SCALE GENOMIC DNA]</scope>
    <source>
        <strain evidence="2 3">ATCC 22711</strain>
    </source>
</reference>
<sequence length="427" mass="47460">MGFWHGERGQRGERRKRKIEVDETDHPEPAEKLGKFVAARGETITHMERWKADSRQSEGRMRNDNYLQLTREQGNQIGDDLAFGNNSYVASGSAFLQEADLVAFVAGTVEVDQGKVDAKIKQIGANVTPRRDHLEVGVDGFPKTMADVEKDCLRPMKKKKGHDSHPCGRDDKAAGDVPQKAQHLHQLSHHTISDGAEKSVCFHRPPGVAQGGRTGNNVEGALLHQRDVQVSVEKEDRYGYQHPHWQHNWAVETGNNSCPEYLDAVERNVAGHQVWRDAWERMKEDDVQRTKTRRQRSGCPSPELPEEPPRCSPNASSTSSDTVVVEHVEVVDGPVVSVTASSKNSDSNGSSVASDAVYRSTECSSSSDTTAIDDAPSKTAGRPRRKPKHRRTFSSDSGDNNDELDWSVLTPKKKQRRAPPSRRARAE</sequence>
<dbReference type="EMBL" id="KZ679015">
    <property type="protein sequence ID" value="PSS12222.1"/>
    <property type="molecule type" value="Genomic_DNA"/>
</dbReference>
<dbReference type="InParanoid" id="A0A2T3AUB0"/>
<dbReference type="AlphaFoldDB" id="A0A2T3AUB0"/>
<accession>A0A2T3AUB0</accession>
<proteinExistence type="predicted"/>
<organism evidence="2 3">
    <name type="scientific">Amorphotheca resinae ATCC 22711</name>
    <dbReference type="NCBI Taxonomy" id="857342"/>
    <lineage>
        <taxon>Eukaryota</taxon>
        <taxon>Fungi</taxon>
        <taxon>Dikarya</taxon>
        <taxon>Ascomycota</taxon>
        <taxon>Pezizomycotina</taxon>
        <taxon>Leotiomycetes</taxon>
        <taxon>Helotiales</taxon>
        <taxon>Amorphothecaceae</taxon>
        <taxon>Amorphotheca</taxon>
    </lineage>
</organism>
<dbReference type="Proteomes" id="UP000241818">
    <property type="component" value="Unassembled WGS sequence"/>
</dbReference>
<feature type="region of interest" description="Disordered" evidence="1">
    <location>
        <begin position="339"/>
        <end position="427"/>
    </location>
</feature>
<feature type="region of interest" description="Disordered" evidence="1">
    <location>
        <begin position="283"/>
        <end position="321"/>
    </location>
</feature>
<feature type="region of interest" description="Disordered" evidence="1">
    <location>
        <begin position="156"/>
        <end position="175"/>
    </location>
</feature>
<keyword evidence="3" id="KW-1185">Reference proteome</keyword>
<dbReference type="RefSeq" id="XP_024718220.1">
    <property type="nucleotide sequence ID" value="XM_024863536.1"/>
</dbReference>
<dbReference type="GeneID" id="36571617"/>
<feature type="region of interest" description="Disordered" evidence="1">
    <location>
        <begin position="1"/>
        <end position="29"/>
    </location>
</feature>